<dbReference type="RefSeq" id="WP_129718967.1">
    <property type="nucleotide sequence ID" value="NZ_PRLK01000010.1"/>
</dbReference>
<dbReference type="Proteomes" id="UP001190925">
    <property type="component" value="Unassembled WGS sequence"/>
</dbReference>
<reference evidence="2 3" key="1">
    <citation type="journal article" date="2018" name="bioRxiv">
        <title>Evidence of independent acquisition and adaption of ultra-small bacteria to human hosts across the highly diverse yet reduced genomes of the phylum Saccharibacteria.</title>
        <authorList>
            <person name="McLean J.S."/>
            <person name="Bor B."/>
            <person name="To T.T."/>
            <person name="Liu Q."/>
            <person name="Kearns K.A."/>
            <person name="Solden L.M."/>
            <person name="Wrighton K.C."/>
            <person name="He X."/>
            <person name="Shi W."/>
        </authorList>
    </citation>
    <scope>NUCLEOTIDE SEQUENCE [LARGE SCALE GENOMIC DNA]</scope>
    <source>
        <strain evidence="2 3">TM7_CMJM_G6_1_HOT_870</strain>
    </source>
</reference>
<evidence type="ECO:0000313" key="3">
    <source>
        <dbReference type="Proteomes" id="UP001190925"/>
    </source>
</evidence>
<dbReference type="InterPro" id="IPR033469">
    <property type="entry name" value="CYTH-like_dom_sf"/>
</dbReference>
<dbReference type="PANTHER" id="PTHR21028:SF2">
    <property type="entry name" value="CYTH DOMAIN-CONTAINING PROTEIN"/>
    <property type="match status" value="1"/>
</dbReference>
<dbReference type="PANTHER" id="PTHR21028">
    <property type="entry name" value="SI:CH211-156B7.4"/>
    <property type="match status" value="1"/>
</dbReference>
<name>A0ABY0FHD9_9BACT</name>
<dbReference type="Pfam" id="PF01928">
    <property type="entry name" value="CYTH"/>
    <property type="match status" value="1"/>
</dbReference>
<dbReference type="EMBL" id="PRLK01000010">
    <property type="protein sequence ID" value="RYC72369.1"/>
    <property type="molecule type" value="Genomic_DNA"/>
</dbReference>
<proteinExistence type="predicted"/>
<dbReference type="Gene3D" id="2.40.320.10">
    <property type="entry name" value="Hypothetical Protein Pfu-838710-001"/>
    <property type="match status" value="1"/>
</dbReference>
<dbReference type="InterPro" id="IPR023577">
    <property type="entry name" value="CYTH_domain"/>
</dbReference>
<dbReference type="InterPro" id="IPR008173">
    <property type="entry name" value="Adenylyl_cyclase_CyaB"/>
</dbReference>
<keyword evidence="3" id="KW-1185">Reference proteome</keyword>
<evidence type="ECO:0000259" key="1">
    <source>
        <dbReference type="Pfam" id="PF01928"/>
    </source>
</evidence>
<protein>
    <recommendedName>
        <fullName evidence="1">CYTH domain-containing protein</fullName>
    </recommendedName>
</protein>
<comment type="caution">
    <text evidence="2">The sequence shown here is derived from an EMBL/GenBank/DDBJ whole genome shotgun (WGS) entry which is preliminary data.</text>
</comment>
<accession>A0ABY0FHD9</accession>
<dbReference type="SUPFAM" id="SSF55154">
    <property type="entry name" value="CYTH-like phosphatases"/>
    <property type="match status" value="1"/>
</dbReference>
<reference evidence="2 3" key="2">
    <citation type="journal article" date="2020" name="Cell Rep.">
        <title>Acquisition and Adaptation of Ultra-small Parasitic Reduced Genome Bacteria to Mammalian Hosts.</title>
        <authorList>
            <person name="McLean J.S."/>
            <person name="Bor B."/>
            <person name="Kerns K.A."/>
            <person name="Liu Q."/>
            <person name="To T.T."/>
            <person name="Solden L."/>
            <person name="Hendrickson E.L."/>
            <person name="Wrighton K."/>
            <person name="Shi W."/>
            <person name="He X."/>
        </authorList>
    </citation>
    <scope>NUCLEOTIDE SEQUENCE [LARGE SCALE GENOMIC DNA]</scope>
    <source>
        <strain evidence="2 3">TM7_CMJM_G6_1_HOT_870</strain>
    </source>
</reference>
<sequence>MKLVIIKAKVKNKVDFIRKLNDAGHDFPHAIFQNDRVFLPRGYQPSRNLPKIIVRTEIIEPKRKPWFQLLQKRHIQADDTNLIHITPVLNYSETAHIIQQLGLEYKVEVLRNRQKLQIEDTTFYLDDVDGLGTYIKLEREVKKGDNPAQIRQELWDVLEVLGIDKTLEEPDTYTAQILKKKSK</sequence>
<evidence type="ECO:0000313" key="2">
    <source>
        <dbReference type="EMBL" id="RYC72369.1"/>
    </source>
</evidence>
<feature type="domain" description="CYTH" evidence="1">
    <location>
        <begin position="4"/>
        <end position="173"/>
    </location>
</feature>
<gene>
    <name evidence="2" type="ORF">G6CMJM_00576</name>
</gene>
<organism evidence="2 3">
    <name type="scientific">Candidatus Nanogingivalis gingivitcus</name>
    <dbReference type="NCBI Taxonomy" id="2171992"/>
    <lineage>
        <taxon>Bacteria</taxon>
        <taxon>Candidatus Saccharimonadota</taxon>
        <taxon>Candidatus Nanosyncoccalia</taxon>
        <taxon>Candidatus Nanogingivales</taxon>
        <taxon>Candidatus Nanogingivalaceae</taxon>
        <taxon>Candidatus Nanogingivalis</taxon>
    </lineage>
</organism>